<reference evidence="3 4" key="1">
    <citation type="submission" date="2019-03" db="EMBL/GenBank/DDBJ databases">
        <title>Draft genome sequences of novel Actinobacteria.</title>
        <authorList>
            <person name="Sahin N."/>
            <person name="Ay H."/>
            <person name="Saygin H."/>
        </authorList>
    </citation>
    <scope>NUCLEOTIDE SEQUENCE [LARGE SCALE GENOMIC DNA]</scope>
    <source>
        <strain evidence="3 4">KC712</strain>
    </source>
</reference>
<feature type="chain" id="PRO_5039474171" evidence="2">
    <location>
        <begin position="20"/>
        <end position="109"/>
    </location>
</feature>
<feature type="compositionally biased region" description="Low complexity" evidence="1">
    <location>
        <begin position="94"/>
        <end position="109"/>
    </location>
</feature>
<name>A0A4R4WQG2_9ACTN</name>
<keyword evidence="4" id="KW-1185">Reference proteome</keyword>
<keyword evidence="2" id="KW-0732">Signal</keyword>
<evidence type="ECO:0000256" key="1">
    <source>
        <dbReference type="SAM" id="MobiDB-lite"/>
    </source>
</evidence>
<sequence>MIRALCLAAVLVLAPAAPAAAHTVTAGADLRIAQTIAGAELTVVVKGTTRVPGPLRIGVIAYQPVSGLPVKLEAARSRTAVRWPAPPWRRRTRSTSSSGWSEPGRTSLS</sequence>
<proteinExistence type="predicted"/>
<comment type="caution">
    <text evidence="3">The sequence shown here is derived from an EMBL/GenBank/DDBJ whole genome shotgun (WGS) entry which is preliminary data.</text>
</comment>
<evidence type="ECO:0000313" key="4">
    <source>
        <dbReference type="Proteomes" id="UP000294543"/>
    </source>
</evidence>
<organism evidence="3 4">
    <name type="scientific">Nonomuraea diastatica</name>
    <dbReference type="NCBI Taxonomy" id="1848329"/>
    <lineage>
        <taxon>Bacteria</taxon>
        <taxon>Bacillati</taxon>
        <taxon>Actinomycetota</taxon>
        <taxon>Actinomycetes</taxon>
        <taxon>Streptosporangiales</taxon>
        <taxon>Streptosporangiaceae</taxon>
        <taxon>Nonomuraea</taxon>
    </lineage>
</organism>
<dbReference type="RefSeq" id="WP_132510261.1">
    <property type="nucleotide sequence ID" value="NZ_SMKP01000054.1"/>
</dbReference>
<accession>A0A4R4WQG2</accession>
<dbReference type="AlphaFoldDB" id="A0A4R4WQG2"/>
<feature type="signal peptide" evidence="2">
    <location>
        <begin position="1"/>
        <end position="19"/>
    </location>
</feature>
<dbReference type="Proteomes" id="UP000294543">
    <property type="component" value="Unassembled WGS sequence"/>
</dbReference>
<feature type="region of interest" description="Disordered" evidence="1">
    <location>
        <begin position="81"/>
        <end position="109"/>
    </location>
</feature>
<dbReference type="EMBL" id="SMKP01000054">
    <property type="protein sequence ID" value="TDD19683.1"/>
    <property type="molecule type" value="Genomic_DNA"/>
</dbReference>
<protein>
    <submittedName>
        <fullName evidence="3">Uncharacterized protein</fullName>
    </submittedName>
</protein>
<evidence type="ECO:0000313" key="3">
    <source>
        <dbReference type="EMBL" id="TDD19683.1"/>
    </source>
</evidence>
<evidence type="ECO:0000256" key="2">
    <source>
        <dbReference type="SAM" id="SignalP"/>
    </source>
</evidence>
<gene>
    <name evidence="3" type="ORF">E1294_20035</name>
</gene>